<dbReference type="InterPro" id="IPR011009">
    <property type="entry name" value="Kinase-like_dom_sf"/>
</dbReference>
<dbReference type="OrthoDB" id="10267235at2759"/>
<dbReference type="STRING" id="10195.A0A3M7QIR0"/>
<dbReference type="EMBL" id="REGN01006099">
    <property type="protein sequence ID" value="RNA10855.1"/>
    <property type="molecule type" value="Genomic_DNA"/>
</dbReference>
<reference evidence="6 7" key="1">
    <citation type="journal article" date="2018" name="Sci. Rep.">
        <title>Genomic signatures of local adaptation to the degree of environmental predictability in rotifers.</title>
        <authorList>
            <person name="Franch-Gras L."/>
            <person name="Hahn C."/>
            <person name="Garcia-Roger E.M."/>
            <person name="Carmona M.J."/>
            <person name="Serra M."/>
            <person name="Gomez A."/>
        </authorList>
    </citation>
    <scope>NUCLEOTIDE SEQUENCE [LARGE SCALE GENOMIC DNA]</scope>
    <source>
        <strain evidence="6">HYR1</strain>
    </source>
</reference>
<evidence type="ECO:0000313" key="7">
    <source>
        <dbReference type="Proteomes" id="UP000276133"/>
    </source>
</evidence>
<keyword evidence="6" id="KW-0808">Transferase</keyword>
<keyword evidence="7" id="KW-1185">Reference proteome</keyword>
<dbReference type="PANTHER" id="PTHR22603:SF66">
    <property type="entry name" value="ETHANOLAMINE KINASE"/>
    <property type="match status" value="1"/>
</dbReference>
<dbReference type="Pfam" id="PF01633">
    <property type="entry name" value="Choline_kinase"/>
    <property type="match status" value="1"/>
</dbReference>
<dbReference type="Gene3D" id="3.30.200.20">
    <property type="entry name" value="Phosphorylase Kinase, domain 1"/>
    <property type="match status" value="1"/>
</dbReference>
<dbReference type="Proteomes" id="UP000276133">
    <property type="component" value="Unassembled WGS sequence"/>
</dbReference>
<evidence type="ECO:0000256" key="4">
    <source>
        <dbReference type="ARBA" id="ARBA00038211"/>
    </source>
</evidence>
<evidence type="ECO:0000256" key="3">
    <source>
        <dbReference type="ARBA" id="ARBA00037883"/>
    </source>
</evidence>
<keyword evidence="2" id="KW-1208">Phospholipid metabolism</keyword>
<dbReference type="GO" id="GO:0006646">
    <property type="term" value="P:phosphatidylethanolamine biosynthetic process"/>
    <property type="evidence" value="ECO:0007669"/>
    <property type="project" value="TreeGrafter"/>
</dbReference>
<dbReference type="PANTHER" id="PTHR22603">
    <property type="entry name" value="CHOLINE/ETHANOALAMINE KINASE"/>
    <property type="match status" value="1"/>
</dbReference>
<dbReference type="Gene3D" id="3.90.1200.10">
    <property type="match status" value="1"/>
</dbReference>
<keyword evidence="1" id="KW-0594">Phospholipid biosynthesis</keyword>
<accession>A0A3M7QIR0</accession>
<sequence length="374" mass="44443">MSDVKTEYNIEITSDNLRESIIGIALDIRTEWRKHPLDEIKIRYMNGGVTNRLASCYLKKNGINTTDTLLFRIYGKNTEHFISREDEIETMKIMKQVNLGPEFFSKFKNGICYEFLPGKIIDMNMVYDEKIYPKIARAFASLHLINFNGFVLHSNLEPGQSPFIFPKIREILNLVHEDYKAHMSHMTDDFLDKIPSRQKLLGEVDFLENYFEKIHLEHESIIVFSHNDLLLGNIIYNEKENSVKFIDYEYAGINFQAYDIANHFNEFAGVDNPDYSKFPSKEYQTKWLRIYLEEFYSKINRFYSRQSGEPVLIDEERLDQFYDEVNKFTLTSHLMWAIWSLVQAQNSDLDFDFVKYSYQRFSEYFKRKSQLLNL</sequence>
<keyword evidence="6" id="KW-0418">Kinase</keyword>
<keyword evidence="1" id="KW-0444">Lipid biosynthesis</keyword>
<protein>
    <recommendedName>
        <fullName evidence="5">ethanolamine kinase</fullName>
        <ecNumber evidence="5">2.7.1.82</ecNumber>
    </recommendedName>
</protein>
<gene>
    <name evidence="6" type="ORF">BpHYR1_053427</name>
</gene>
<dbReference type="SUPFAM" id="SSF56112">
    <property type="entry name" value="Protein kinase-like (PK-like)"/>
    <property type="match status" value="1"/>
</dbReference>
<comment type="similarity">
    <text evidence="4">Belongs to the choline/ethanolamine kinase family.</text>
</comment>
<dbReference type="CDD" id="cd05157">
    <property type="entry name" value="ETNK_euk"/>
    <property type="match status" value="1"/>
</dbReference>
<name>A0A3M7QIR0_BRAPC</name>
<comment type="pathway">
    <text evidence="3">Phospholipid metabolism; phosphatidylethanolamine biosynthesis; phosphatidylethanolamine from ethanolamine: step 1/3.</text>
</comment>
<proteinExistence type="inferred from homology"/>
<dbReference type="AlphaFoldDB" id="A0A3M7QIR0"/>
<dbReference type="GO" id="GO:0004305">
    <property type="term" value="F:ethanolamine kinase activity"/>
    <property type="evidence" value="ECO:0007669"/>
    <property type="project" value="UniProtKB-EC"/>
</dbReference>
<comment type="caution">
    <text evidence="6">The sequence shown here is derived from an EMBL/GenBank/DDBJ whole genome shotgun (WGS) entry which is preliminary data.</text>
</comment>
<evidence type="ECO:0000256" key="2">
    <source>
        <dbReference type="ARBA" id="ARBA00023264"/>
    </source>
</evidence>
<dbReference type="GO" id="GO:0005737">
    <property type="term" value="C:cytoplasm"/>
    <property type="evidence" value="ECO:0007669"/>
    <property type="project" value="TreeGrafter"/>
</dbReference>
<organism evidence="6 7">
    <name type="scientific">Brachionus plicatilis</name>
    <name type="common">Marine rotifer</name>
    <name type="synonym">Brachionus muelleri</name>
    <dbReference type="NCBI Taxonomy" id="10195"/>
    <lineage>
        <taxon>Eukaryota</taxon>
        <taxon>Metazoa</taxon>
        <taxon>Spiralia</taxon>
        <taxon>Gnathifera</taxon>
        <taxon>Rotifera</taxon>
        <taxon>Eurotatoria</taxon>
        <taxon>Monogononta</taxon>
        <taxon>Pseudotrocha</taxon>
        <taxon>Ploima</taxon>
        <taxon>Brachionidae</taxon>
        <taxon>Brachionus</taxon>
    </lineage>
</organism>
<dbReference type="EC" id="2.7.1.82" evidence="5"/>
<evidence type="ECO:0000256" key="1">
    <source>
        <dbReference type="ARBA" id="ARBA00023209"/>
    </source>
</evidence>
<evidence type="ECO:0000256" key="5">
    <source>
        <dbReference type="ARBA" id="ARBA00038874"/>
    </source>
</evidence>
<keyword evidence="1" id="KW-0443">Lipid metabolism</keyword>
<evidence type="ECO:0000313" key="6">
    <source>
        <dbReference type="EMBL" id="RNA10855.1"/>
    </source>
</evidence>